<name>A0A5J4V3K5_9EUKA</name>
<proteinExistence type="predicted"/>
<evidence type="ECO:0000313" key="1">
    <source>
        <dbReference type="EMBL" id="KAA6377084.1"/>
    </source>
</evidence>
<evidence type="ECO:0000313" key="2">
    <source>
        <dbReference type="Proteomes" id="UP000324800"/>
    </source>
</evidence>
<accession>A0A5J4V3K5</accession>
<dbReference type="EMBL" id="SNRW01010060">
    <property type="protein sequence ID" value="KAA6377084.1"/>
    <property type="molecule type" value="Genomic_DNA"/>
</dbReference>
<reference evidence="1 2" key="1">
    <citation type="submission" date="2019-03" db="EMBL/GenBank/DDBJ databases">
        <title>Single cell metagenomics reveals metabolic interactions within the superorganism composed of flagellate Streblomastix strix and complex community of Bacteroidetes bacteria on its surface.</title>
        <authorList>
            <person name="Treitli S.C."/>
            <person name="Kolisko M."/>
            <person name="Husnik F."/>
            <person name="Keeling P."/>
            <person name="Hampl V."/>
        </authorList>
    </citation>
    <scope>NUCLEOTIDE SEQUENCE [LARGE SCALE GENOMIC DNA]</scope>
    <source>
        <strain evidence="1">ST1C</strain>
    </source>
</reference>
<dbReference type="Proteomes" id="UP000324800">
    <property type="component" value="Unassembled WGS sequence"/>
</dbReference>
<protein>
    <submittedName>
        <fullName evidence="1">Uncharacterized protein</fullName>
    </submittedName>
</protein>
<sequence length="63" mass="7217">HLNQKKNHFRDNHSTWHFEKTFHLNSPTNASASCTAVLVTLALMTSKSLIHNPYKKLLLNFIG</sequence>
<dbReference type="AlphaFoldDB" id="A0A5J4V3K5"/>
<gene>
    <name evidence="1" type="ORF">EZS28_027389</name>
</gene>
<comment type="caution">
    <text evidence="1">The sequence shown here is derived from an EMBL/GenBank/DDBJ whole genome shotgun (WGS) entry which is preliminary data.</text>
</comment>
<feature type="non-terminal residue" evidence="1">
    <location>
        <position position="1"/>
    </location>
</feature>
<organism evidence="1 2">
    <name type="scientific">Streblomastix strix</name>
    <dbReference type="NCBI Taxonomy" id="222440"/>
    <lineage>
        <taxon>Eukaryota</taxon>
        <taxon>Metamonada</taxon>
        <taxon>Preaxostyla</taxon>
        <taxon>Oxymonadida</taxon>
        <taxon>Streblomastigidae</taxon>
        <taxon>Streblomastix</taxon>
    </lineage>
</organism>